<dbReference type="Proteomes" id="UP000183940">
    <property type="component" value="Unassembled WGS sequence"/>
</dbReference>
<organism evidence="1 2">
    <name type="scientific">Roseofilum reptotaenium AO1-A</name>
    <dbReference type="NCBI Taxonomy" id="1925591"/>
    <lineage>
        <taxon>Bacteria</taxon>
        <taxon>Bacillati</taxon>
        <taxon>Cyanobacteriota</taxon>
        <taxon>Cyanophyceae</taxon>
        <taxon>Desertifilales</taxon>
        <taxon>Desertifilaceae</taxon>
        <taxon>Roseofilum</taxon>
    </lineage>
</organism>
<reference evidence="1" key="1">
    <citation type="submission" date="2016-10" db="EMBL/GenBank/DDBJ databases">
        <title>CRISPR-Cas defence system in Roseofilum reptotaenium: evidence of a bacteriophage-cyanobacterium arms race in the coral black band disease.</title>
        <authorList>
            <person name="Buerger P."/>
            <person name="Wood-Charlson E.M."/>
            <person name="Weynberg K.D."/>
            <person name="Willis B."/>
            <person name="Van Oppen M.J."/>
        </authorList>
    </citation>
    <scope>NUCLEOTIDE SEQUENCE [LARGE SCALE GENOMIC DNA]</scope>
    <source>
        <strain evidence="1">AO1-A</strain>
    </source>
</reference>
<protein>
    <submittedName>
        <fullName evidence="1">TIGR00266 family protein</fullName>
    </submittedName>
</protein>
<gene>
    <name evidence="1" type="ORF">BI308_08130</name>
</gene>
<comment type="caution">
    <text evidence="1">The sequence shown here is derived from an EMBL/GenBank/DDBJ whole genome shotgun (WGS) entry which is preliminary data.</text>
</comment>
<dbReference type="PANTHER" id="PTHR43657">
    <property type="entry name" value="TRYPTOPHAN RNA-BINDING ATTENUATOR PROTEIN-LIKE PROTEIN"/>
    <property type="match status" value="1"/>
</dbReference>
<evidence type="ECO:0000313" key="1">
    <source>
        <dbReference type="EMBL" id="OJJ26140.1"/>
    </source>
</evidence>
<dbReference type="Pfam" id="PF01987">
    <property type="entry name" value="AIM24"/>
    <property type="match status" value="1"/>
</dbReference>
<name>A0A1L9QTX6_9CYAN</name>
<dbReference type="Gene3D" id="3.60.160.10">
    <property type="entry name" value="Mitochondrial biogenesis AIM24"/>
    <property type="match status" value="1"/>
</dbReference>
<dbReference type="PANTHER" id="PTHR43657:SF1">
    <property type="entry name" value="ALTERED INHERITANCE OF MITOCHONDRIA PROTEIN 24, MITOCHONDRIAL"/>
    <property type="match status" value="1"/>
</dbReference>
<dbReference type="EMBL" id="MLAW01000010">
    <property type="protein sequence ID" value="OJJ26140.1"/>
    <property type="molecule type" value="Genomic_DNA"/>
</dbReference>
<accession>A0A1L9QTX6</accession>
<evidence type="ECO:0000313" key="2">
    <source>
        <dbReference type="Proteomes" id="UP000183940"/>
    </source>
</evidence>
<dbReference type="STRING" id="1925591.BI308_08130"/>
<dbReference type="InterPro" id="IPR002838">
    <property type="entry name" value="AIM24"/>
</dbReference>
<sequence length="226" mass="23990">MDIQLLKQPDSAIAKVTLNSGEEVIAQAGAMVAMSASINTSTTLRQGKGGGIMGGLKRMLGGESLFLSVFRSPTPNGEVFLAPTLMGDVMVYEMTGQELVVQAASYLACASNVIIDLGFEGLKSLFSGEAIFWLKISGVGPVILTSFGGIYEIDVNGEYIVDTGHIVAFERSLDFEIGKANSSWLGAFFGGEGFICRFKGKGKVYCQTHNSGSFGFTVGSQLPERK</sequence>
<keyword evidence="2" id="KW-1185">Reference proteome</keyword>
<dbReference type="AlphaFoldDB" id="A0A1L9QTX6"/>
<proteinExistence type="predicted"/>
<dbReference type="InterPro" id="IPR016031">
    <property type="entry name" value="Trp_RNA-bd_attenuator-like_dom"/>
</dbReference>
<dbReference type="NCBIfam" id="TIGR00266">
    <property type="entry name" value="TIGR00266 family protein"/>
    <property type="match status" value="1"/>
</dbReference>
<dbReference type="InterPro" id="IPR036983">
    <property type="entry name" value="AIM24_sf"/>
</dbReference>
<dbReference type="SUPFAM" id="SSF51219">
    <property type="entry name" value="TRAP-like"/>
    <property type="match status" value="1"/>
</dbReference>